<feature type="transmembrane region" description="Helical" evidence="2">
    <location>
        <begin position="285"/>
        <end position="305"/>
    </location>
</feature>
<keyword evidence="2" id="KW-0812">Transmembrane</keyword>
<protein>
    <recommendedName>
        <fullName evidence="5">PEGA domain-containing protein</fullName>
    </recommendedName>
</protein>
<gene>
    <name evidence="3" type="ORF">SOCE26_077440</name>
</gene>
<feature type="transmembrane region" description="Helical" evidence="2">
    <location>
        <begin position="335"/>
        <end position="359"/>
    </location>
</feature>
<feature type="region of interest" description="Disordered" evidence="1">
    <location>
        <begin position="67"/>
        <end position="87"/>
    </location>
</feature>
<dbReference type="SUPFAM" id="SSF48452">
    <property type="entry name" value="TPR-like"/>
    <property type="match status" value="1"/>
</dbReference>
<proteinExistence type="predicted"/>
<feature type="region of interest" description="Disordered" evidence="1">
    <location>
        <begin position="11"/>
        <end position="54"/>
    </location>
</feature>
<feature type="compositionally biased region" description="Low complexity" evidence="1">
    <location>
        <begin position="258"/>
        <end position="270"/>
    </location>
</feature>
<organism evidence="3 4">
    <name type="scientific">Sorangium cellulosum</name>
    <name type="common">Polyangium cellulosum</name>
    <dbReference type="NCBI Taxonomy" id="56"/>
    <lineage>
        <taxon>Bacteria</taxon>
        <taxon>Pseudomonadati</taxon>
        <taxon>Myxococcota</taxon>
        <taxon>Polyangia</taxon>
        <taxon>Polyangiales</taxon>
        <taxon>Polyangiaceae</taxon>
        <taxon>Sorangium</taxon>
    </lineage>
</organism>
<evidence type="ECO:0008006" key="5">
    <source>
        <dbReference type="Google" id="ProtNLM"/>
    </source>
</evidence>
<accession>A0A2L0F465</accession>
<evidence type="ECO:0000313" key="3">
    <source>
        <dbReference type="EMBL" id="AUX46239.1"/>
    </source>
</evidence>
<evidence type="ECO:0000256" key="2">
    <source>
        <dbReference type="SAM" id="Phobius"/>
    </source>
</evidence>
<feature type="compositionally biased region" description="Pro residues" evidence="1">
    <location>
        <begin position="39"/>
        <end position="54"/>
    </location>
</feature>
<feature type="region of interest" description="Disordered" evidence="1">
    <location>
        <begin position="257"/>
        <end position="276"/>
    </location>
</feature>
<dbReference type="Gene3D" id="1.25.40.10">
    <property type="entry name" value="Tetratricopeptide repeat domain"/>
    <property type="match status" value="1"/>
</dbReference>
<dbReference type="Proteomes" id="UP000238348">
    <property type="component" value="Chromosome"/>
</dbReference>
<evidence type="ECO:0000313" key="4">
    <source>
        <dbReference type="Proteomes" id="UP000238348"/>
    </source>
</evidence>
<dbReference type="AlphaFoldDB" id="A0A2L0F465"/>
<dbReference type="EMBL" id="CP012673">
    <property type="protein sequence ID" value="AUX46239.1"/>
    <property type="molecule type" value="Genomic_DNA"/>
</dbReference>
<dbReference type="InterPro" id="IPR011990">
    <property type="entry name" value="TPR-like_helical_dom_sf"/>
</dbReference>
<name>A0A2L0F465_SORCE</name>
<reference evidence="3 4" key="1">
    <citation type="submission" date="2015-09" db="EMBL/GenBank/DDBJ databases">
        <title>Sorangium comparison.</title>
        <authorList>
            <person name="Zaburannyi N."/>
            <person name="Bunk B."/>
            <person name="Overmann J."/>
            <person name="Mueller R."/>
        </authorList>
    </citation>
    <scope>NUCLEOTIDE SEQUENCE [LARGE SCALE GENOMIC DNA]</scope>
    <source>
        <strain evidence="3 4">So ce26</strain>
    </source>
</reference>
<keyword evidence="2" id="KW-1133">Transmembrane helix</keyword>
<evidence type="ECO:0000256" key="1">
    <source>
        <dbReference type="SAM" id="MobiDB-lite"/>
    </source>
</evidence>
<sequence length="405" mass="40804">MVGVGPAALADEAPRSAEAGAPAVAPPASAPLAAASPAVAPPAAAPPAAAPPAVAPTAVAPTTAASPAVAPTAGAGNSSAAPAAPRNPSAAELASARRLFALGLAAEDQGRWAEALETYERIRKIVVSPPLWYHIGVCHEALGHVVEALNAFELAQSSAVARQELALAAESRSRIEKLRTKTSQIVLRLPEDATGVRVEIDGEPIHPALVGAAILVTPGERQVSARAENYAERFEAMVRAETGAVVELRAELGRKRTPAASRPIAPVRAAPPRHPEPGPLVAPEIVVGAAAALAVGAAITGALAYDVRQLYLKKNAHPAPGSRAEREALRDRGQALALTSTALTGVALLAGGYATYLFWPSASPRPIAPRAAGRPPAPTPAAAGATALSPWVGPAGAGVAVRGSL</sequence>
<keyword evidence="2" id="KW-0472">Membrane</keyword>